<comment type="similarity">
    <text evidence="10">In the C-terminal section; belongs to the DAO family.</text>
</comment>
<evidence type="ECO:0000256" key="7">
    <source>
        <dbReference type="ARBA" id="ARBA00022827"/>
    </source>
</evidence>
<keyword evidence="14" id="KW-1185">Reference proteome</keyword>
<dbReference type="eggNOG" id="COG0665">
    <property type="taxonomic scope" value="Bacteria"/>
</dbReference>
<dbReference type="EC" id="2.1.1.61" evidence="10"/>
<keyword evidence="6 10" id="KW-0819">tRNA processing</keyword>
<dbReference type="PANTHER" id="PTHR13847:SF283">
    <property type="entry name" value="TRNA 5-METHYLAMINOMETHYL-2-THIOURIDINE BIOSYNTHESIS BIFUNCTIONAL PROTEIN MNMC"/>
    <property type="match status" value="1"/>
</dbReference>
<dbReference type="RefSeq" id="WP_006682129.1">
    <property type="nucleotide sequence ID" value="NZ_CAFB01000035.1"/>
</dbReference>
<reference evidence="13 14" key="1">
    <citation type="submission" date="2011-08" db="EMBL/GenBank/DDBJ databases">
        <title>The genome of the obligate endobacterium of an arbuscular mycorrhizal fungus reveals an interphylum network of nutritional interactions.</title>
        <authorList>
            <person name="Ghignone S."/>
            <person name="Salvioli A."/>
            <person name="Anca I."/>
            <person name="Lumini E."/>
            <person name="Ortu G."/>
            <person name="Petiti L."/>
            <person name="Cruveiller S."/>
            <person name="Bianciotto V."/>
            <person name="Piffanelli P."/>
            <person name="Lanfranco L."/>
            <person name="Bonfante P."/>
        </authorList>
    </citation>
    <scope>NUCLEOTIDE SEQUENCE [LARGE SCALE GENOMIC DNA]</scope>
    <source>
        <strain evidence="13 14">BEG34</strain>
    </source>
</reference>
<gene>
    <name evidence="10 13" type="primary">mnmC</name>
    <name evidence="13" type="ORF">CAGGBEG34_190032</name>
</gene>
<dbReference type="STRING" id="1070319.CAGGBEG34_190032"/>
<dbReference type="InterPro" id="IPR047785">
    <property type="entry name" value="tRNA_MNMC2"/>
</dbReference>
<proteinExistence type="inferred from homology"/>
<keyword evidence="2 10" id="KW-0489">Methyltransferase</keyword>
<evidence type="ECO:0000256" key="6">
    <source>
        <dbReference type="ARBA" id="ARBA00022694"/>
    </source>
</evidence>
<name>G2J7X0_9BURK</name>
<dbReference type="InterPro" id="IPR023032">
    <property type="entry name" value="tRNA_MAMT_biosynth_bifunc_MnmC"/>
</dbReference>
<comment type="function">
    <text evidence="10">Catalyzes the last two steps in the biosynthesis of 5-methylaminomethyl-2-thiouridine (mnm(5)s(2)U) at the wobble position (U34) in tRNA. Catalyzes the FAD-dependent demodification of cmnm(5)s(2)U34 to nm(5)s(2)U34, followed by the transfer of a methyl group from S-adenosyl-L-methionine to nm(5)s(2)U34, to form mnm(5)s(2)U34.</text>
</comment>
<keyword evidence="5 10" id="KW-0949">S-adenosyl-L-methionine</keyword>
<comment type="caution">
    <text evidence="13">The sequence shown here is derived from an EMBL/GenBank/DDBJ whole genome shotgun (WGS) entry which is preliminary data.</text>
</comment>
<dbReference type="Pfam" id="PF01266">
    <property type="entry name" value="DAO"/>
    <property type="match status" value="1"/>
</dbReference>
<dbReference type="NCBIfam" id="NF002481">
    <property type="entry name" value="PRK01747.1-2"/>
    <property type="match status" value="1"/>
</dbReference>
<dbReference type="GO" id="GO:0004808">
    <property type="term" value="F:tRNA (5-methylaminomethyl-2-thiouridylate)(34)-methyltransferase activity"/>
    <property type="evidence" value="ECO:0007669"/>
    <property type="project" value="UniProtKB-EC"/>
</dbReference>
<dbReference type="InterPro" id="IPR008471">
    <property type="entry name" value="MnmC-like_methylTransf"/>
</dbReference>
<evidence type="ECO:0000256" key="2">
    <source>
        <dbReference type="ARBA" id="ARBA00022603"/>
    </source>
</evidence>
<dbReference type="OrthoDB" id="9786494at2"/>
<comment type="similarity">
    <text evidence="10">In the N-terminal section; belongs to the methyltransferase superfamily. tRNA (mnm(5)s(2)U34)-methyltransferase family.</text>
</comment>
<dbReference type="NCBIfam" id="NF002483">
    <property type="entry name" value="PRK01747.1-4"/>
    <property type="match status" value="1"/>
</dbReference>
<organism evidence="13 14">
    <name type="scientific">Candidatus Glomeribacter gigasporarum BEG34</name>
    <dbReference type="NCBI Taxonomy" id="1070319"/>
    <lineage>
        <taxon>Bacteria</taxon>
        <taxon>Pseudomonadati</taxon>
        <taxon>Pseudomonadota</taxon>
        <taxon>Betaproteobacteria</taxon>
        <taxon>Burkholderiales</taxon>
        <taxon>Burkholderiaceae</taxon>
        <taxon>Candidatus Glomeribacter</taxon>
    </lineage>
</organism>
<comment type="catalytic activity">
    <reaction evidence="10">
        <text>5-aminomethyl-2-thiouridine(34) in tRNA + S-adenosyl-L-methionine = 5-methylaminomethyl-2-thiouridine(34) in tRNA + S-adenosyl-L-homocysteine + H(+)</text>
        <dbReference type="Rhea" id="RHEA:19569"/>
        <dbReference type="Rhea" id="RHEA-COMP:10195"/>
        <dbReference type="Rhea" id="RHEA-COMP:10197"/>
        <dbReference type="ChEBI" id="CHEBI:15378"/>
        <dbReference type="ChEBI" id="CHEBI:57856"/>
        <dbReference type="ChEBI" id="CHEBI:59789"/>
        <dbReference type="ChEBI" id="CHEBI:74454"/>
        <dbReference type="ChEBI" id="CHEBI:74455"/>
        <dbReference type="EC" id="2.1.1.61"/>
    </reaction>
</comment>
<feature type="region of interest" description="tRNA (mnm(5)s(2)U34)-methyltransferase" evidence="10">
    <location>
        <begin position="1"/>
        <end position="235"/>
    </location>
</feature>
<dbReference type="AlphaFoldDB" id="G2J7X0"/>
<keyword evidence="3 10" id="KW-0285">Flavoprotein</keyword>
<evidence type="ECO:0000313" key="13">
    <source>
        <dbReference type="EMBL" id="CCD28865.1"/>
    </source>
</evidence>
<dbReference type="eggNOG" id="COG4121">
    <property type="taxonomic scope" value="Bacteria"/>
</dbReference>
<dbReference type="GO" id="GO:0050660">
    <property type="term" value="F:flavin adenine dinucleotide binding"/>
    <property type="evidence" value="ECO:0007669"/>
    <property type="project" value="UniProtKB-UniRule"/>
</dbReference>
<keyword evidence="7 10" id="KW-0274">FAD</keyword>
<dbReference type="Proteomes" id="UP000054051">
    <property type="component" value="Unassembled WGS sequence"/>
</dbReference>
<dbReference type="InterPro" id="IPR017610">
    <property type="entry name" value="tRNA_S-uridine_synth_MnmC_C"/>
</dbReference>
<dbReference type="Gene3D" id="3.30.9.10">
    <property type="entry name" value="D-Amino Acid Oxidase, subunit A, domain 2"/>
    <property type="match status" value="1"/>
</dbReference>
<keyword evidence="8 10" id="KW-0560">Oxidoreductase</keyword>
<dbReference type="Gene3D" id="3.50.50.60">
    <property type="entry name" value="FAD/NAD(P)-binding domain"/>
    <property type="match status" value="1"/>
</dbReference>
<dbReference type="EC" id="1.5.-.-" evidence="10"/>
<dbReference type="Gene3D" id="3.40.50.150">
    <property type="entry name" value="Vaccinia Virus protein VP39"/>
    <property type="match status" value="1"/>
</dbReference>
<feature type="region of interest" description="FAD-dependent cmnm(5)s(2)U34 oxidoreductase" evidence="10">
    <location>
        <begin position="259"/>
        <end position="648"/>
    </location>
</feature>
<feature type="domain" description="MnmC-like methyltransferase" evidence="12">
    <location>
        <begin position="114"/>
        <end position="232"/>
    </location>
</feature>
<dbReference type="GO" id="GO:0002097">
    <property type="term" value="P:tRNA wobble base modification"/>
    <property type="evidence" value="ECO:0007669"/>
    <property type="project" value="UniProtKB-UniRule"/>
</dbReference>
<dbReference type="Pfam" id="PF05430">
    <property type="entry name" value="Methyltransf_30"/>
    <property type="match status" value="1"/>
</dbReference>
<dbReference type="SUPFAM" id="SSF51905">
    <property type="entry name" value="FAD/NAD(P)-binding domain"/>
    <property type="match status" value="1"/>
</dbReference>
<evidence type="ECO:0000256" key="4">
    <source>
        <dbReference type="ARBA" id="ARBA00022679"/>
    </source>
</evidence>
<evidence type="ECO:0000256" key="1">
    <source>
        <dbReference type="ARBA" id="ARBA00022490"/>
    </source>
</evidence>
<evidence type="ECO:0000313" key="14">
    <source>
        <dbReference type="Proteomes" id="UP000054051"/>
    </source>
</evidence>
<dbReference type="InterPro" id="IPR029063">
    <property type="entry name" value="SAM-dependent_MTases_sf"/>
</dbReference>
<evidence type="ECO:0000259" key="12">
    <source>
        <dbReference type="Pfam" id="PF05430"/>
    </source>
</evidence>
<evidence type="ECO:0000256" key="3">
    <source>
        <dbReference type="ARBA" id="ARBA00022630"/>
    </source>
</evidence>
<sequence>MTPLIEPAKFAIRSDGVLYSLKFGDVYHSAAGCFGQTRHVFLNGNGLPERWRARRVFTIVETGFGLGLNFISTWALWRNDPARCNRLHFVSIEKHPFTRADLAALLPRIAHPDIAPLANQLLAHWPVLAPGLHRIEFEQGGVILTLAFGDIAEQPPALSACADAFYLDGFAPVKNPEMWSAATFKSLARLAARNATLATYTSASAVRRGLTDAGFEVRRATGYGGKREMTVGRFISYSRAEENHARLSVAAPQRHAIVIGAGLAGCAVVERLAARGWQITLIERRAQPARETSGHTAGLFHPLITKQEGVKSRLTRAGFLYALRNWQALASRTSCASPLQAFSERANGLLHLRESEDNDLAHVSVDLPKDYVRCVSRAEAKTLAGVRPASGGFFFPAGGRCDPVLLCRAQLEAAGQALTAHWMRPVARLVREADHWHAVDQHGLVIACAPVVIIAAAHHTARLGGLRDASARAVRGQLTIAPRIAQLPLALPVIGGGYAVPLPDQKLMIGASYDFDDDPLPRALSHMENLSRLHRLFPDTPVDIDLASLTGAVGFRCIARDRLPLIGALADERQPDLHRHASDKAHLSGLHRQPGLYGAFAYGSRGLIWAALAGELIACAIEREPMPIEAELINAVDPARFLLKMRSL</sequence>
<evidence type="ECO:0000256" key="5">
    <source>
        <dbReference type="ARBA" id="ARBA00022691"/>
    </source>
</evidence>
<dbReference type="GO" id="GO:0016645">
    <property type="term" value="F:oxidoreductase activity, acting on the CH-NH group of donors"/>
    <property type="evidence" value="ECO:0007669"/>
    <property type="project" value="InterPro"/>
</dbReference>
<keyword evidence="1 10" id="KW-0963">Cytoplasm</keyword>
<dbReference type="InterPro" id="IPR006076">
    <property type="entry name" value="FAD-dep_OxRdtase"/>
</dbReference>
<dbReference type="NCBIfam" id="TIGR03197">
    <property type="entry name" value="MnmC_Cterm"/>
    <property type="match status" value="1"/>
</dbReference>
<feature type="domain" description="FAD dependent oxidoreductase" evidence="11">
    <location>
        <begin position="256"/>
        <end position="618"/>
    </location>
</feature>
<keyword evidence="9 10" id="KW-0511">Multifunctional enzyme</keyword>
<comment type="cofactor">
    <cofactor evidence="10">
        <name>FAD</name>
        <dbReference type="ChEBI" id="CHEBI:57692"/>
    </cofactor>
</comment>
<dbReference type="EMBL" id="CAFB01000035">
    <property type="protein sequence ID" value="CCD28865.1"/>
    <property type="molecule type" value="Genomic_DNA"/>
</dbReference>
<dbReference type="HAMAP" id="MF_01102">
    <property type="entry name" value="MnmC"/>
    <property type="match status" value="1"/>
</dbReference>
<evidence type="ECO:0000259" key="11">
    <source>
        <dbReference type="Pfam" id="PF01266"/>
    </source>
</evidence>
<dbReference type="InterPro" id="IPR036188">
    <property type="entry name" value="FAD/NAD-bd_sf"/>
</dbReference>
<protein>
    <recommendedName>
        <fullName evidence="10">tRNA 5-methylaminomethyl-2-thiouridine biosynthesis bifunctional protein MnmC</fullName>
        <shortName evidence="10">tRNA mnm(5)s(2)U biosynthesis bifunctional protein</shortName>
    </recommendedName>
    <domain>
        <recommendedName>
            <fullName evidence="10">tRNA (mnm(5)s(2)U34)-methyltransferase</fullName>
            <ecNumber evidence="10">2.1.1.61</ecNumber>
        </recommendedName>
    </domain>
    <domain>
        <recommendedName>
            <fullName evidence="10">FAD-dependent cmnm(5)s(2)U34 oxidoreductase</fullName>
            <ecNumber evidence="10">1.5.-.-</ecNumber>
        </recommendedName>
    </domain>
</protein>
<evidence type="ECO:0000256" key="8">
    <source>
        <dbReference type="ARBA" id="ARBA00023002"/>
    </source>
</evidence>
<dbReference type="PANTHER" id="PTHR13847">
    <property type="entry name" value="SARCOSINE DEHYDROGENASE-RELATED"/>
    <property type="match status" value="1"/>
</dbReference>
<dbReference type="GO" id="GO:0032259">
    <property type="term" value="P:methylation"/>
    <property type="evidence" value="ECO:0007669"/>
    <property type="project" value="UniProtKB-KW"/>
</dbReference>
<dbReference type="NCBIfam" id="NF033855">
    <property type="entry name" value="tRNA_MNMC2"/>
    <property type="match status" value="1"/>
</dbReference>
<keyword evidence="4 10" id="KW-0808">Transferase</keyword>
<evidence type="ECO:0000256" key="10">
    <source>
        <dbReference type="HAMAP-Rule" id="MF_01102"/>
    </source>
</evidence>
<evidence type="ECO:0000256" key="9">
    <source>
        <dbReference type="ARBA" id="ARBA00023268"/>
    </source>
</evidence>
<accession>G2J7X0</accession>
<comment type="subcellular location">
    <subcellularLocation>
        <location evidence="10">Cytoplasm</location>
    </subcellularLocation>
</comment>
<dbReference type="GO" id="GO:0005737">
    <property type="term" value="C:cytoplasm"/>
    <property type="evidence" value="ECO:0007669"/>
    <property type="project" value="UniProtKB-SubCell"/>
</dbReference>